<reference evidence="7" key="1">
    <citation type="submission" date="2021-01" db="UniProtKB">
        <authorList>
            <consortium name="EnsemblMetazoa"/>
        </authorList>
    </citation>
    <scope>IDENTIFICATION</scope>
</reference>
<dbReference type="InterPro" id="IPR037104">
    <property type="entry name" value="Annexin_sf"/>
</dbReference>
<dbReference type="SMART" id="SM00335">
    <property type="entry name" value="ANX"/>
    <property type="match status" value="4"/>
</dbReference>
<dbReference type="InterPro" id="IPR001464">
    <property type="entry name" value="Annexin"/>
</dbReference>
<sequence length="317" mass="35447">MVSGTIVDYDAFDAKHDCEALHKAMKGLGTDEAAIIAIVANRSNKQRQVLKTTYAQMWGKDLLDALKSELGGNFEDAILALFRKPDEFDAWALHDAMSGAGTTESTLIEIMASRTNDEIKAIKEAYKKKYKKDLASELKGETSGYFKRLLFSLAQASRNEGDDVDPTAAAADAKSLFDAGEKSWGTDESRFNVIFASRSFQQLEMIFKEYERISGKDIEKAIKGEMSGDIEDGMLAIARCARYRPAYFAERLYKSMKGLGTNDKALIRAMVSRSEVDLVEVKACFEMKYQQTLEQFIKDDISGDYKRLMIAVCRGNQ</sequence>
<dbReference type="FunFam" id="1.10.220.10:FF:000004">
    <property type="entry name" value="Annexin"/>
    <property type="match status" value="1"/>
</dbReference>
<dbReference type="GO" id="GO:0005886">
    <property type="term" value="C:plasma membrane"/>
    <property type="evidence" value="ECO:0007669"/>
    <property type="project" value="TreeGrafter"/>
</dbReference>
<name>A0A7M5V325_9CNID</name>
<dbReference type="InterPro" id="IPR018252">
    <property type="entry name" value="Annexin_repeat_CS"/>
</dbReference>
<dbReference type="FunFam" id="1.10.220.10:FF:000003">
    <property type="entry name" value="Annexin"/>
    <property type="match status" value="1"/>
</dbReference>
<evidence type="ECO:0000256" key="6">
    <source>
        <dbReference type="RuleBase" id="RU003540"/>
    </source>
</evidence>
<dbReference type="GO" id="GO:0005544">
    <property type="term" value="F:calcium-dependent phospholipid binding"/>
    <property type="evidence" value="ECO:0007669"/>
    <property type="project" value="UniProtKB-KW"/>
</dbReference>
<keyword evidence="4 6" id="KW-0041">Annexin</keyword>
<dbReference type="Proteomes" id="UP000594262">
    <property type="component" value="Unplaced"/>
</dbReference>
<evidence type="ECO:0000256" key="2">
    <source>
        <dbReference type="ARBA" id="ARBA00022737"/>
    </source>
</evidence>
<organism evidence="7 8">
    <name type="scientific">Clytia hemisphaerica</name>
    <dbReference type="NCBI Taxonomy" id="252671"/>
    <lineage>
        <taxon>Eukaryota</taxon>
        <taxon>Metazoa</taxon>
        <taxon>Cnidaria</taxon>
        <taxon>Hydrozoa</taxon>
        <taxon>Hydroidolina</taxon>
        <taxon>Leptothecata</taxon>
        <taxon>Obeliida</taxon>
        <taxon>Clytiidae</taxon>
        <taxon>Clytia</taxon>
    </lineage>
</organism>
<keyword evidence="2 6" id="KW-0677">Repeat</keyword>
<dbReference type="OrthoDB" id="5983647at2759"/>
<comment type="similarity">
    <text evidence="1 6">Belongs to the annexin family.</text>
</comment>
<keyword evidence="5 6" id="KW-0111">Calcium/phospholipid-binding</keyword>
<dbReference type="SUPFAM" id="SSF47874">
    <property type="entry name" value="Annexin"/>
    <property type="match status" value="1"/>
</dbReference>
<dbReference type="FunFam" id="1.10.220.10:FF:000001">
    <property type="entry name" value="Annexin"/>
    <property type="match status" value="1"/>
</dbReference>
<dbReference type="PROSITE" id="PS51897">
    <property type="entry name" value="ANNEXIN_2"/>
    <property type="match status" value="4"/>
</dbReference>
<evidence type="ECO:0000256" key="5">
    <source>
        <dbReference type="ARBA" id="ARBA00023302"/>
    </source>
</evidence>
<keyword evidence="3 6" id="KW-0106">Calcium</keyword>
<keyword evidence="8" id="KW-1185">Reference proteome</keyword>
<evidence type="ECO:0000313" key="8">
    <source>
        <dbReference type="Proteomes" id="UP000594262"/>
    </source>
</evidence>
<proteinExistence type="inferred from homology"/>
<dbReference type="FunFam" id="1.10.220.10:FF:000002">
    <property type="entry name" value="Annexin"/>
    <property type="match status" value="1"/>
</dbReference>
<dbReference type="RefSeq" id="XP_066930431.1">
    <property type="nucleotide sequence ID" value="XM_067074330.1"/>
</dbReference>
<dbReference type="PANTHER" id="PTHR10502:SF102">
    <property type="entry name" value="ANNEXIN B11"/>
    <property type="match status" value="1"/>
</dbReference>
<comment type="domain">
    <text evidence="6">A pair of annexin repeats may form one binding site for calcium and phospholipid.</text>
</comment>
<dbReference type="GO" id="GO:0012506">
    <property type="term" value="C:vesicle membrane"/>
    <property type="evidence" value="ECO:0007669"/>
    <property type="project" value="TreeGrafter"/>
</dbReference>
<dbReference type="GeneID" id="136817976"/>
<dbReference type="InterPro" id="IPR018502">
    <property type="entry name" value="Annexin_repeat"/>
</dbReference>
<dbReference type="GO" id="GO:0001786">
    <property type="term" value="F:phosphatidylserine binding"/>
    <property type="evidence" value="ECO:0007669"/>
    <property type="project" value="TreeGrafter"/>
</dbReference>
<evidence type="ECO:0000256" key="4">
    <source>
        <dbReference type="ARBA" id="ARBA00023216"/>
    </source>
</evidence>
<dbReference type="Pfam" id="PF00191">
    <property type="entry name" value="Annexin"/>
    <property type="match status" value="4"/>
</dbReference>
<dbReference type="PANTHER" id="PTHR10502">
    <property type="entry name" value="ANNEXIN"/>
    <property type="match status" value="1"/>
</dbReference>
<evidence type="ECO:0000256" key="3">
    <source>
        <dbReference type="ARBA" id="ARBA00022837"/>
    </source>
</evidence>
<dbReference type="AlphaFoldDB" id="A0A7M5V325"/>
<evidence type="ECO:0000313" key="7">
    <source>
        <dbReference type="EnsemblMetazoa" id="CLYHEMP002730.1"/>
    </source>
</evidence>
<dbReference type="GO" id="GO:0005634">
    <property type="term" value="C:nucleus"/>
    <property type="evidence" value="ECO:0007669"/>
    <property type="project" value="TreeGrafter"/>
</dbReference>
<dbReference type="Gene3D" id="1.10.220.10">
    <property type="entry name" value="Annexin"/>
    <property type="match status" value="4"/>
</dbReference>
<dbReference type="EnsemblMetazoa" id="CLYHEMT002730.1">
    <property type="protein sequence ID" value="CLYHEMP002730.1"/>
    <property type="gene ID" value="CLYHEMG002730"/>
</dbReference>
<dbReference type="PROSITE" id="PS00223">
    <property type="entry name" value="ANNEXIN_1"/>
    <property type="match status" value="3"/>
</dbReference>
<dbReference type="PRINTS" id="PR00196">
    <property type="entry name" value="ANNEXIN"/>
</dbReference>
<dbReference type="GO" id="GO:0005509">
    <property type="term" value="F:calcium ion binding"/>
    <property type="evidence" value="ECO:0007669"/>
    <property type="project" value="InterPro"/>
</dbReference>
<evidence type="ECO:0000256" key="1">
    <source>
        <dbReference type="ARBA" id="ARBA00007831"/>
    </source>
</evidence>
<protein>
    <recommendedName>
        <fullName evidence="6">Annexin</fullName>
    </recommendedName>
</protein>
<dbReference type="GO" id="GO:0005737">
    <property type="term" value="C:cytoplasm"/>
    <property type="evidence" value="ECO:0007669"/>
    <property type="project" value="TreeGrafter"/>
</dbReference>
<accession>A0A7M5V325</accession>